<sequence length="515" mass="58493">MKKRKYIMGLLSTMLLAIACSESLEDTYGDYTDGGRIRYVGKCYDVKTVPGWKRLTLNWKRATDEAAKNIKVVWTLNDGKDSTLLEPDCSSFEIPALTDGTYRFDLTVIDNAGEESLVETVYGRPYTETHEIVRTFTNVVTKSWQVGNVLICCIDKWNDNIKDVQLQYKNTQGQVDSVRLEKEDFIDPENPDPSQLFVLEGVSNNPEDSITILRRGMVEGCPDLIDFAPIVMSKNRVFTTDFLLTLETRYGLSSETDEELVKLNHFIDTVKTLEFDYDMASLEDVLYCPNLEKVVIGKNRYLTTLTEKADKSVLEEVEKSIAILDKANELCGVTVERYGNHYFKNASALPYMEDKGKSVLPDLDYVARVAIDSVTSSVENDRGKLTLEYLLDDNSNTRWETTNVGLVRSYELTIYLKEEIDIRGIKVVQPVYEWWDMEIPSYLAPSIQVKTSVNQIDWEDVTYAEENTLGKGSGEATLLSMKEGTRRARYIKVLLVDQVSGVNARAMIGDVMIFR</sequence>
<dbReference type="AlphaFoldDB" id="A0A3Q9IP67"/>
<organism evidence="2 3">
    <name type="scientific">Butyricimonas faecalis</name>
    <dbReference type="NCBI Taxonomy" id="2093856"/>
    <lineage>
        <taxon>Bacteria</taxon>
        <taxon>Pseudomonadati</taxon>
        <taxon>Bacteroidota</taxon>
        <taxon>Bacteroidia</taxon>
        <taxon>Bacteroidales</taxon>
        <taxon>Odoribacteraceae</taxon>
        <taxon>Butyricimonas</taxon>
    </lineage>
</organism>
<evidence type="ECO:0000313" key="3">
    <source>
        <dbReference type="Proteomes" id="UP000270673"/>
    </source>
</evidence>
<feature type="chain" id="PRO_5018526111" description="F5/8 type C domain-containing protein" evidence="1">
    <location>
        <begin position="20"/>
        <end position="515"/>
    </location>
</feature>
<evidence type="ECO:0008006" key="4">
    <source>
        <dbReference type="Google" id="ProtNLM"/>
    </source>
</evidence>
<proteinExistence type="predicted"/>
<gene>
    <name evidence="2" type="ORF">D8S85_13290</name>
</gene>
<dbReference type="SUPFAM" id="SSF49785">
    <property type="entry name" value="Galactose-binding domain-like"/>
    <property type="match status" value="1"/>
</dbReference>
<evidence type="ECO:0000313" key="2">
    <source>
        <dbReference type="EMBL" id="AZS30425.1"/>
    </source>
</evidence>
<dbReference type="KEGG" id="buy:D8S85_13290"/>
<reference evidence="2 3" key="1">
    <citation type="submission" date="2018-10" db="EMBL/GenBank/DDBJ databases">
        <title>Butyricimonas faecalis sp. nov., isolated from human faeces and emended description of the genus Butyricimonas.</title>
        <authorList>
            <person name="Le Roy T."/>
            <person name="Van der Smissen P."/>
            <person name="Paquot A."/>
            <person name="Delzenne N."/>
            <person name="Muccioli G."/>
            <person name="Collet J.-F."/>
            <person name="Cani P.D."/>
        </authorList>
    </citation>
    <scope>NUCLEOTIDE SEQUENCE [LARGE SCALE GENOMIC DNA]</scope>
    <source>
        <strain evidence="2 3">H184</strain>
    </source>
</reference>
<dbReference type="Gene3D" id="2.60.40.10">
    <property type="entry name" value="Immunoglobulins"/>
    <property type="match status" value="1"/>
</dbReference>
<dbReference type="PROSITE" id="PS51257">
    <property type="entry name" value="PROKAR_LIPOPROTEIN"/>
    <property type="match status" value="1"/>
</dbReference>
<dbReference type="OrthoDB" id="1100126at2"/>
<dbReference type="EMBL" id="CP032819">
    <property type="protein sequence ID" value="AZS30425.1"/>
    <property type="molecule type" value="Genomic_DNA"/>
</dbReference>
<dbReference type="Proteomes" id="UP000270673">
    <property type="component" value="Chromosome"/>
</dbReference>
<evidence type="ECO:0000256" key="1">
    <source>
        <dbReference type="SAM" id="SignalP"/>
    </source>
</evidence>
<dbReference type="InterPro" id="IPR008979">
    <property type="entry name" value="Galactose-bd-like_sf"/>
</dbReference>
<keyword evidence="1" id="KW-0732">Signal</keyword>
<dbReference type="Pfam" id="PF16389">
    <property type="entry name" value="DUF4998"/>
    <property type="match status" value="1"/>
</dbReference>
<dbReference type="Gene3D" id="2.60.120.260">
    <property type="entry name" value="Galactose-binding domain-like"/>
    <property type="match status" value="1"/>
</dbReference>
<protein>
    <recommendedName>
        <fullName evidence="4">F5/8 type C domain-containing protein</fullName>
    </recommendedName>
</protein>
<keyword evidence="3" id="KW-1185">Reference proteome</keyword>
<feature type="signal peptide" evidence="1">
    <location>
        <begin position="1"/>
        <end position="19"/>
    </location>
</feature>
<name>A0A3Q9IP67_9BACT</name>
<accession>A0A3Q9IP67</accession>
<dbReference type="RefSeq" id="WP_106481078.1">
    <property type="nucleotide sequence ID" value="NZ_CP032819.1"/>
</dbReference>
<dbReference type="InterPro" id="IPR013783">
    <property type="entry name" value="Ig-like_fold"/>
</dbReference>